<feature type="signal peptide" evidence="3">
    <location>
        <begin position="1"/>
        <end position="31"/>
    </location>
</feature>
<keyword evidence="2" id="KW-0430">Lectin</keyword>
<feature type="domain" description="Legume lectin" evidence="4">
    <location>
        <begin position="34"/>
        <end position="254"/>
    </location>
</feature>
<dbReference type="CDD" id="cd06899">
    <property type="entry name" value="lectin_legume_LecRK_Arcelin_ConA"/>
    <property type="match status" value="1"/>
</dbReference>
<dbReference type="InterPro" id="IPR019825">
    <property type="entry name" value="Lectin_legB_Mn/Ca_BS"/>
</dbReference>
<dbReference type="GO" id="GO:0030246">
    <property type="term" value="F:carbohydrate binding"/>
    <property type="evidence" value="ECO:0007669"/>
    <property type="project" value="UniProtKB-KW"/>
</dbReference>
<evidence type="ECO:0000256" key="3">
    <source>
        <dbReference type="SAM" id="SignalP"/>
    </source>
</evidence>
<dbReference type="InterPro" id="IPR000985">
    <property type="entry name" value="Lectin_LegA_CS"/>
</dbReference>
<evidence type="ECO:0000256" key="1">
    <source>
        <dbReference type="ARBA" id="ARBA00007606"/>
    </source>
</evidence>
<dbReference type="EMBL" id="DF973267">
    <property type="protein sequence ID" value="GAU23283.1"/>
    <property type="molecule type" value="Genomic_DNA"/>
</dbReference>
<dbReference type="SUPFAM" id="SSF49899">
    <property type="entry name" value="Concanavalin A-like lectins/glucanases"/>
    <property type="match status" value="1"/>
</dbReference>
<gene>
    <name evidence="5" type="ORF">TSUD_237370</name>
</gene>
<reference evidence="6" key="1">
    <citation type="journal article" date="2017" name="Front. Plant Sci.">
        <title>Climate Clever Clovers: New Paradigm to Reduce the Environmental Footprint of Ruminants by Breeding Low Methanogenic Forages Utilizing Haplotype Variation.</title>
        <authorList>
            <person name="Kaur P."/>
            <person name="Appels R."/>
            <person name="Bayer P.E."/>
            <person name="Keeble-Gagnere G."/>
            <person name="Wang J."/>
            <person name="Hirakawa H."/>
            <person name="Shirasawa K."/>
            <person name="Vercoe P."/>
            <person name="Stefanova K."/>
            <person name="Durmic Z."/>
            <person name="Nichols P."/>
            <person name="Revell C."/>
            <person name="Isobe S.N."/>
            <person name="Edwards D."/>
            <person name="Erskine W."/>
        </authorList>
    </citation>
    <scope>NUCLEOTIDE SEQUENCE [LARGE SCALE GENOMIC DNA]</scope>
    <source>
        <strain evidence="6">cv. Daliak</strain>
    </source>
</reference>
<dbReference type="PANTHER" id="PTHR32401:SF14">
    <property type="entry name" value="LECTIN 5"/>
    <property type="match status" value="1"/>
</dbReference>
<dbReference type="InterPro" id="IPR050258">
    <property type="entry name" value="Leguminous_Lectin"/>
</dbReference>
<evidence type="ECO:0000313" key="5">
    <source>
        <dbReference type="EMBL" id="GAU23283.1"/>
    </source>
</evidence>
<dbReference type="Proteomes" id="UP000242715">
    <property type="component" value="Unassembled WGS sequence"/>
</dbReference>
<feature type="chain" id="PRO_5016449228" description="Legume lectin domain-containing protein" evidence="3">
    <location>
        <begin position="32"/>
        <end position="398"/>
    </location>
</feature>
<dbReference type="AlphaFoldDB" id="A0A2Z6M011"/>
<dbReference type="PROSITE" id="PS00307">
    <property type="entry name" value="LECTIN_LEGUME_BETA"/>
    <property type="match status" value="1"/>
</dbReference>
<evidence type="ECO:0000313" key="6">
    <source>
        <dbReference type="Proteomes" id="UP000242715"/>
    </source>
</evidence>
<dbReference type="Gene3D" id="2.60.120.200">
    <property type="match status" value="1"/>
</dbReference>
<sequence>MANSKTILFATQNLFSVFILTFLLLITNVKAESFSFNFPEFENDTKSIDLGGDAIINGGVLQLTKKDQLGRPSPHSFGLSAFNDIIILSDKNGEVADFTTDFLFVVNPKGSQLHGDGFTFFIASLGYEFPDNSSSEGGFLALFDKETAFNTSKNSIVAVEFDSFTNEWDPLFPENSPHIGIDINTIESAITVPWPIDRQPEGSIGKAHISYNSASKELSVLVTYPNSPVKVEVSVSYPVDFGAVLSEWVIVGFSVDWGYLDSVMGRMGFPTLWRKWIRECVCTASVSVLVNGSPTDEFPLERDLRQGDPLSPFLFLLAAEGLHVLMEAEELGERPCFRAVLVLFETMSGLKVNFNKSMLVGVNIPDSWLGEATLALSCRVEKFLSFIWVFRLGVIRDV</sequence>
<dbReference type="Pfam" id="PF00139">
    <property type="entry name" value="Lectin_legB"/>
    <property type="match status" value="1"/>
</dbReference>
<evidence type="ECO:0000256" key="2">
    <source>
        <dbReference type="ARBA" id="ARBA00022734"/>
    </source>
</evidence>
<dbReference type="InterPro" id="IPR013320">
    <property type="entry name" value="ConA-like_dom_sf"/>
</dbReference>
<accession>A0A2Z6M011</accession>
<organism evidence="5 6">
    <name type="scientific">Trifolium subterraneum</name>
    <name type="common">Subterranean clover</name>
    <dbReference type="NCBI Taxonomy" id="3900"/>
    <lineage>
        <taxon>Eukaryota</taxon>
        <taxon>Viridiplantae</taxon>
        <taxon>Streptophyta</taxon>
        <taxon>Embryophyta</taxon>
        <taxon>Tracheophyta</taxon>
        <taxon>Spermatophyta</taxon>
        <taxon>Magnoliopsida</taxon>
        <taxon>eudicotyledons</taxon>
        <taxon>Gunneridae</taxon>
        <taxon>Pentapetalae</taxon>
        <taxon>rosids</taxon>
        <taxon>fabids</taxon>
        <taxon>Fabales</taxon>
        <taxon>Fabaceae</taxon>
        <taxon>Papilionoideae</taxon>
        <taxon>50 kb inversion clade</taxon>
        <taxon>NPAAA clade</taxon>
        <taxon>Hologalegina</taxon>
        <taxon>IRL clade</taxon>
        <taxon>Trifolieae</taxon>
        <taxon>Trifolium</taxon>
    </lineage>
</organism>
<dbReference type="PROSITE" id="PS00308">
    <property type="entry name" value="LECTIN_LEGUME_ALPHA"/>
    <property type="match status" value="1"/>
</dbReference>
<comment type="similarity">
    <text evidence="1">Belongs to the leguminous lectin family.</text>
</comment>
<protein>
    <recommendedName>
        <fullName evidence="4">Legume lectin domain-containing protein</fullName>
    </recommendedName>
</protein>
<proteinExistence type="inferred from homology"/>
<keyword evidence="6" id="KW-1185">Reference proteome</keyword>
<name>A0A2Z6M011_TRISU</name>
<evidence type="ECO:0000259" key="4">
    <source>
        <dbReference type="Pfam" id="PF00139"/>
    </source>
</evidence>
<keyword evidence="3" id="KW-0732">Signal</keyword>
<dbReference type="GO" id="GO:0009610">
    <property type="term" value="P:response to symbiotic fungus"/>
    <property type="evidence" value="ECO:0007669"/>
    <property type="project" value="UniProtKB-ARBA"/>
</dbReference>
<dbReference type="InterPro" id="IPR001220">
    <property type="entry name" value="Legume_lectin_dom"/>
</dbReference>
<dbReference type="OrthoDB" id="2014828at2759"/>
<dbReference type="PANTHER" id="PTHR32401">
    <property type="entry name" value="CONCANAVALIN A-LIKE LECTIN FAMILY PROTEIN"/>
    <property type="match status" value="1"/>
</dbReference>